<reference evidence="2 3" key="1">
    <citation type="submission" date="2017-01" db="EMBL/GenBank/DDBJ databases">
        <title>Bacillus cereus isolates.</title>
        <authorList>
            <person name="Beno S.M."/>
        </authorList>
    </citation>
    <scope>NUCLEOTIDE SEQUENCE [LARGE SCALE GENOMIC DNA]</scope>
    <source>
        <strain evidence="2 3">FSL H8-0485</strain>
    </source>
</reference>
<dbReference type="RefSeq" id="WP_002090389.1">
    <property type="nucleotide sequence ID" value="NZ_MUAJ01000054.1"/>
</dbReference>
<evidence type="ECO:0000313" key="2">
    <source>
        <dbReference type="EMBL" id="OOR09244.1"/>
    </source>
</evidence>
<proteinExistence type="predicted"/>
<evidence type="ECO:0000313" key="3">
    <source>
        <dbReference type="Proteomes" id="UP000190906"/>
    </source>
</evidence>
<dbReference type="GO" id="GO:0003677">
    <property type="term" value="F:DNA binding"/>
    <property type="evidence" value="ECO:0007669"/>
    <property type="project" value="InterPro"/>
</dbReference>
<feature type="domain" description="HTH cro/C1-type" evidence="1">
    <location>
        <begin position="18"/>
        <end position="61"/>
    </location>
</feature>
<dbReference type="InterPro" id="IPR001387">
    <property type="entry name" value="Cro/C1-type_HTH"/>
</dbReference>
<protein>
    <submittedName>
        <fullName evidence="2">Transcriptional regulator</fullName>
    </submittedName>
</protein>
<evidence type="ECO:0000259" key="1">
    <source>
        <dbReference type="Pfam" id="PF01381"/>
    </source>
</evidence>
<dbReference type="CDD" id="cd00093">
    <property type="entry name" value="HTH_XRE"/>
    <property type="match status" value="1"/>
</dbReference>
<organism evidence="2 3">
    <name type="scientific">Bacillus cereus</name>
    <dbReference type="NCBI Taxonomy" id="1396"/>
    <lineage>
        <taxon>Bacteria</taxon>
        <taxon>Bacillati</taxon>
        <taxon>Bacillota</taxon>
        <taxon>Bacilli</taxon>
        <taxon>Bacillales</taxon>
        <taxon>Bacillaceae</taxon>
        <taxon>Bacillus</taxon>
        <taxon>Bacillus cereus group</taxon>
    </lineage>
</organism>
<dbReference type="Pfam" id="PF01381">
    <property type="entry name" value="HTH_3"/>
    <property type="match status" value="1"/>
</dbReference>
<dbReference type="EMBL" id="MUAJ01000054">
    <property type="protein sequence ID" value="OOR09244.1"/>
    <property type="molecule type" value="Genomic_DNA"/>
</dbReference>
<dbReference type="Proteomes" id="UP000190906">
    <property type="component" value="Unassembled WGS sequence"/>
</dbReference>
<name>A0A1S9TGT3_BACCE</name>
<dbReference type="AlphaFoldDB" id="A0A1S9TGT3"/>
<gene>
    <name evidence="2" type="ORF">BW897_28890</name>
</gene>
<sequence length="76" mass="8865">MFWKFGGKNRTKLGNFLDRNGFTQNDLEKNAKLSRPTVSKACNDKEYIPSPTVMKKILKVIRQIKPNVKSTDFWDM</sequence>
<dbReference type="InterPro" id="IPR010982">
    <property type="entry name" value="Lambda_DNA-bd_dom_sf"/>
</dbReference>
<dbReference type="Gene3D" id="1.10.260.40">
    <property type="entry name" value="lambda repressor-like DNA-binding domains"/>
    <property type="match status" value="1"/>
</dbReference>
<dbReference type="SUPFAM" id="SSF47413">
    <property type="entry name" value="lambda repressor-like DNA-binding domains"/>
    <property type="match status" value="1"/>
</dbReference>
<comment type="caution">
    <text evidence="2">The sequence shown here is derived from an EMBL/GenBank/DDBJ whole genome shotgun (WGS) entry which is preliminary data.</text>
</comment>
<accession>A0A1S9TGT3</accession>